<dbReference type="AlphaFoldDB" id="A0A6V7H7P4"/>
<keyword evidence="3" id="KW-1185">Reference proteome</keyword>
<dbReference type="Proteomes" id="UP000752696">
    <property type="component" value="Unassembled WGS sequence"/>
</dbReference>
<gene>
    <name evidence="2" type="ORF">MHI_LOCUS412360</name>
</gene>
<feature type="non-terminal residue" evidence="2">
    <location>
        <position position="1"/>
    </location>
</feature>
<organism evidence="2 3">
    <name type="scientific">Heterotrigona itama</name>
    <dbReference type="NCBI Taxonomy" id="395501"/>
    <lineage>
        <taxon>Eukaryota</taxon>
        <taxon>Metazoa</taxon>
        <taxon>Ecdysozoa</taxon>
        <taxon>Arthropoda</taxon>
        <taxon>Hexapoda</taxon>
        <taxon>Insecta</taxon>
        <taxon>Pterygota</taxon>
        <taxon>Neoptera</taxon>
        <taxon>Endopterygota</taxon>
        <taxon>Hymenoptera</taxon>
        <taxon>Apocrita</taxon>
        <taxon>Aculeata</taxon>
        <taxon>Apoidea</taxon>
        <taxon>Anthophila</taxon>
        <taxon>Apidae</taxon>
        <taxon>Heterotrigona</taxon>
    </lineage>
</organism>
<sequence length="143" mass="15777">SLPKTYLPAPVVFPFSSRSCGILGTSSAAIHRITEGREILSRIMQEECCWFATSRISDDVVQPRSKECFCRGNTTIHPSEVLSRRRENYESFISERGDGGYVIISASADGNRNNNSSSTEDDEFTNGICKKATSNSEENDGNI</sequence>
<name>A0A6V7H7P4_9HYME</name>
<accession>A0A6V7H7P4</accession>
<feature type="compositionally biased region" description="Polar residues" evidence="1">
    <location>
        <begin position="108"/>
        <end position="118"/>
    </location>
</feature>
<proteinExistence type="predicted"/>
<evidence type="ECO:0000313" key="2">
    <source>
        <dbReference type="EMBL" id="CAD1473784.1"/>
    </source>
</evidence>
<dbReference type="OrthoDB" id="7568207at2759"/>
<comment type="caution">
    <text evidence="2">The sequence shown here is derived from an EMBL/GenBank/DDBJ whole genome shotgun (WGS) entry which is preliminary data.</text>
</comment>
<reference evidence="2" key="1">
    <citation type="submission" date="2020-07" db="EMBL/GenBank/DDBJ databases">
        <authorList>
            <person name="Nazaruddin N."/>
        </authorList>
    </citation>
    <scope>NUCLEOTIDE SEQUENCE</scope>
</reference>
<evidence type="ECO:0000256" key="1">
    <source>
        <dbReference type="SAM" id="MobiDB-lite"/>
    </source>
</evidence>
<protein>
    <submittedName>
        <fullName evidence="2">Uncharacterized protein</fullName>
    </submittedName>
</protein>
<evidence type="ECO:0000313" key="3">
    <source>
        <dbReference type="Proteomes" id="UP000752696"/>
    </source>
</evidence>
<feature type="region of interest" description="Disordered" evidence="1">
    <location>
        <begin position="107"/>
        <end position="143"/>
    </location>
</feature>
<dbReference type="EMBL" id="CAJDYZ010006866">
    <property type="protein sequence ID" value="CAD1473784.1"/>
    <property type="molecule type" value="Genomic_DNA"/>
</dbReference>